<dbReference type="Proteomes" id="UP000326950">
    <property type="component" value="Unassembled WGS sequence"/>
</dbReference>
<dbReference type="InterPro" id="IPR015943">
    <property type="entry name" value="WD40/YVTN_repeat-like_dom_sf"/>
</dbReference>
<protein>
    <submittedName>
        <fullName evidence="4">WD40-repeat-containing domain protein</fullName>
    </submittedName>
</protein>
<feature type="repeat" description="WD" evidence="3">
    <location>
        <begin position="181"/>
        <end position="220"/>
    </location>
</feature>
<dbReference type="PROSITE" id="PS50294">
    <property type="entry name" value="WD_REPEATS_REGION"/>
    <property type="match status" value="4"/>
</dbReference>
<reference evidence="4 5" key="1">
    <citation type="submission" date="2019-04" db="EMBL/GenBank/DDBJ databases">
        <title>Friends and foes A comparative genomics study of 23 Aspergillus species from section Flavi.</title>
        <authorList>
            <consortium name="DOE Joint Genome Institute"/>
            <person name="Kjaerbolling I."/>
            <person name="Vesth T."/>
            <person name="Frisvad J.C."/>
            <person name="Nybo J.L."/>
            <person name="Theobald S."/>
            <person name="Kildgaard S."/>
            <person name="Isbrandt T."/>
            <person name="Kuo A."/>
            <person name="Sato A."/>
            <person name="Lyhne E.K."/>
            <person name="Kogle M.E."/>
            <person name="Wiebenga A."/>
            <person name="Kun R.S."/>
            <person name="Lubbers R.J."/>
            <person name="Makela M.R."/>
            <person name="Barry K."/>
            <person name="Chovatia M."/>
            <person name="Clum A."/>
            <person name="Daum C."/>
            <person name="Haridas S."/>
            <person name="He G."/>
            <person name="LaButti K."/>
            <person name="Lipzen A."/>
            <person name="Mondo S."/>
            <person name="Riley R."/>
            <person name="Salamov A."/>
            <person name="Simmons B.A."/>
            <person name="Magnuson J.K."/>
            <person name="Henrissat B."/>
            <person name="Mortensen U.H."/>
            <person name="Larsen T.O."/>
            <person name="Devries R.P."/>
            <person name="Grigoriev I.V."/>
            <person name="Machida M."/>
            <person name="Baker S.E."/>
            <person name="Andersen M.R."/>
        </authorList>
    </citation>
    <scope>NUCLEOTIDE SEQUENCE [LARGE SCALE GENOMIC DNA]</scope>
    <source>
        <strain evidence="4 5">CBS 117626</strain>
    </source>
</reference>
<proteinExistence type="predicted"/>
<dbReference type="InterPro" id="IPR019775">
    <property type="entry name" value="WD40_repeat_CS"/>
</dbReference>
<keyword evidence="5" id="KW-1185">Reference proteome</keyword>
<evidence type="ECO:0000313" key="4">
    <source>
        <dbReference type="EMBL" id="KAE8162755.1"/>
    </source>
</evidence>
<feature type="repeat" description="WD" evidence="3">
    <location>
        <begin position="56"/>
        <end position="97"/>
    </location>
</feature>
<gene>
    <name evidence="4" type="ORF">BDV40DRAFT_264692</name>
</gene>
<evidence type="ECO:0000256" key="2">
    <source>
        <dbReference type="ARBA" id="ARBA00022737"/>
    </source>
</evidence>
<name>A0A5N6UVS4_ASPTM</name>
<organism evidence="4 5">
    <name type="scientific">Aspergillus tamarii</name>
    <dbReference type="NCBI Taxonomy" id="41984"/>
    <lineage>
        <taxon>Eukaryota</taxon>
        <taxon>Fungi</taxon>
        <taxon>Dikarya</taxon>
        <taxon>Ascomycota</taxon>
        <taxon>Pezizomycotina</taxon>
        <taxon>Eurotiomycetes</taxon>
        <taxon>Eurotiomycetidae</taxon>
        <taxon>Eurotiales</taxon>
        <taxon>Aspergillaceae</taxon>
        <taxon>Aspergillus</taxon>
        <taxon>Aspergillus subgen. Circumdati</taxon>
    </lineage>
</organism>
<evidence type="ECO:0000256" key="1">
    <source>
        <dbReference type="ARBA" id="ARBA00022574"/>
    </source>
</evidence>
<dbReference type="Pfam" id="PF00400">
    <property type="entry name" value="WD40"/>
    <property type="match status" value="5"/>
</dbReference>
<dbReference type="InterPro" id="IPR036322">
    <property type="entry name" value="WD40_repeat_dom_sf"/>
</dbReference>
<evidence type="ECO:0000313" key="5">
    <source>
        <dbReference type="Proteomes" id="UP000326950"/>
    </source>
</evidence>
<dbReference type="CDD" id="cd00200">
    <property type="entry name" value="WD40"/>
    <property type="match status" value="1"/>
</dbReference>
<keyword evidence="2" id="KW-0677">Repeat</keyword>
<dbReference type="SUPFAM" id="SSF50978">
    <property type="entry name" value="WD40 repeat-like"/>
    <property type="match status" value="1"/>
</dbReference>
<accession>A0A5N6UVS4</accession>
<dbReference type="AlphaFoldDB" id="A0A5N6UVS4"/>
<dbReference type="InterPro" id="IPR001680">
    <property type="entry name" value="WD40_rpt"/>
</dbReference>
<dbReference type="Gene3D" id="2.130.10.10">
    <property type="entry name" value="YVTN repeat-like/Quinoprotein amine dehydrogenase"/>
    <property type="match status" value="1"/>
</dbReference>
<dbReference type="PRINTS" id="PR00320">
    <property type="entry name" value="GPROTEINBRPT"/>
</dbReference>
<dbReference type="PANTHER" id="PTHR22847">
    <property type="entry name" value="WD40 REPEAT PROTEIN"/>
    <property type="match status" value="1"/>
</dbReference>
<dbReference type="SMART" id="SM00320">
    <property type="entry name" value="WD40"/>
    <property type="match status" value="5"/>
</dbReference>
<dbReference type="EMBL" id="ML738625">
    <property type="protein sequence ID" value="KAE8162755.1"/>
    <property type="molecule type" value="Genomic_DNA"/>
</dbReference>
<dbReference type="PROSITE" id="PS00678">
    <property type="entry name" value="WD_REPEATS_1"/>
    <property type="match status" value="2"/>
</dbReference>
<keyword evidence="1 3" id="KW-0853">WD repeat</keyword>
<dbReference type="InterPro" id="IPR020472">
    <property type="entry name" value="WD40_PAC1"/>
</dbReference>
<feature type="repeat" description="WD" evidence="3">
    <location>
        <begin position="98"/>
        <end position="130"/>
    </location>
</feature>
<feature type="repeat" description="WD" evidence="3">
    <location>
        <begin position="141"/>
        <end position="180"/>
    </location>
</feature>
<dbReference type="PANTHER" id="PTHR22847:SF732">
    <property type="entry name" value="F-BOX DOMAIN-CONTAINING PROTEIN"/>
    <property type="match status" value="1"/>
</dbReference>
<sequence length="333" mass="35492">MASSIPTEACEPSISKTFPRDGLAVTACEMGTKYFVIAKEAALYLFNFTDNSLTALQENGNITWSLALREDKDLLVTGGTEGEVRIWNIQTKSVIRSLKGHSATVRSLQLVDDTTLISGSRDSTICIWDLGSDAADPKLILKGHTGTVRCLKVHGGVVVSGGYDGEARVWDIHTGQCLHVLKGHTAAVYDLCFNGSRIITGSLDSTIRVWDPRSGACLGVLSGHSGVVTRLILRDDTLLSADSAGLVKVWSLDNAPGRTISEEKGGSVISLVADEENTLIGNTNGTVYLVNHVSGATKSLVTGADAVWNVVFTPSNRPLSVYLKGGDTQLNIF</sequence>
<dbReference type="OrthoDB" id="190105at2759"/>
<evidence type="ECO:0000256" key="3">
    <source>
        <dbReference type="PROSITE-ProRule" id="PRU00221"/>
    </source>
</evidence>
<dbReference type="PROSITE" id="PS50082">
    <property type="entry name" value="WD_REPEATS_2"/>
    <property type="match status" value="4"/>
</dbReference>